<dbReference type="InterPro" id="IPR008145">
    <property type="entry name" value="GK/Ca_channel_bsu"/>
</dbReference>
<feature type="region of interest" description="Disordered" evidence="2">
    <location>
        <begin position="158"/>
        <end position="232"/>
    </location>
</feature>
<proteinExistence type="predicted"/>
<dbReference type="Gene3D" id="3.40.50.300">
    <property type="entry name" value="P-loop containing nucleotide triphosphate hydrolases"/>
    <property type="match status" value="1"/>
</dbReference>
<reference evidence="4 5" key="1">
    <citation type="submission" date="2022-12" db="EMBL/GenBank/DDBJ databases">
        <title>Chromosome-level genome of Tegillarca granosa.</title>
        <authorList>
            <person name="Kim J."/>
        </authorList>
    </citation>
    <scope>NUCLEOTIDE SEQUENCE [LARGE SCALE GENOMIC DNA]</scope>
    <source>
        <strain evidence="4">Teg-2019</strain>
        <tissue evidence="4">Adductor muscle</tissue>
    </source>
</reference>
<feature type="domain" description="Guanylate kinase/L-type calcium channel beta subunit" evidence="3">
    <location>
        <begin position="237"/>
        <end position="404"/>
    </location>
</feature>
<evidence type="ECO:0000259" key="3">
    <source>
        <dbReference type="SMART" id="SM00072"/>
    </source>
</evidence>
<protein>
    <recommendedName>
        <fullName evidence="3">Guanylate kinase/L-type calcium channel beta subunit domain-containing protein</fullName>
    </recommendedName>
</protein>
<dbReference type="CDD" id="cd11863">
    <property type="entry name" value="SH3_CACNB"/>
    <property type="match status" value="1"/>
</dbReference>
<dbReference type="Pfam" id="PF12052">
    <property type="entry name" value="VGCC_beta4Aa_N"/>
    <property type="match status" value="1"/>
</dbReference>
<feature type="region of interest" description="Disordered" evidence="2">
    <location>
        <begin position="513"/>
        <end position="566"/>
    </location>
</feature>
<dbReference type="PANTHER" id="PTHR11824">
    <property type="entry name" value="VOLTAGE-DEPENDENT CALCIUM CHANNEL BETA SUBUNIT"/>
    <property type="match status" value="1"/>
</dbReference>
<dbReference type="PRINTS" id="PR01626">
    <property type="entry name" value="LCACHANNELB"/>
</dbReference>
<dbReference type="InterPro" id="IPR046937">
    <property type="entry name" value="CAB1-4_N_A-dom"/>
</dbReference>
<comment type="caution">
    <text evidence="4">The sequence shown here is derived from an EMBL/GenBank/DDBJ whole genome shotgun (WGS) entry which is preliminary data.</text>
</comment>
<dbReference type="InterPro" id="IPR000584">
    <property type="entry name" value="VDCC_L_bsu"/>
</dbReference>
<feature type="compositionally biased region" description="Polar residues" evidence="2">
    <location>
        <begin position="175"/>
        <end position="185"/>
    </location>
</feature>
<sequence length="566" mass="64246">MANISSQFSDLDAMPPVSQGKGKRKGKYKRSDGSFSDSSANSFIRQGSLDSNYSQPSSDISLQDGEREALRRETETQALDQLQKAQLKPVAFAVRTNVAYDGKQDTDCPVEGYSVSFQVKDFLHIKEKFNNDWWIGRAVKEGCEVRFIPSPAKLENLKSIQTGAGGRGPGKGYNNKPSSSSNMENLLSGGTGTNPSSNSRGSTPPTPGVEVENGVESTQGEDSDSSESVPPYEVVPSMRPVVLIGPSLKGYEVTDMMQKALFDFLKHRFEGRIIITRVTADISLGRKSLLNNPKREVQGEIERIFELARSLQLVVLDCDTINHPSQLAKTSLAPIIVYVKIASPKVLQRLIKSRGKSQSRNMNVQLVAADKLNQCSQEMFDVVLDENQLEDACEHLAEFLEAYWRATHPPNMGLQSPRQQRHTPPSPKQPLSRHNTVPAHPAQHSRSHVFDPERHRSESPDRQGRDPYNIDSHDRHLHDREMTHSRDKLHDRDLQSENYEHDVNYDRSREYRQRRDFTHDREPRVHEYGERKRDRTYEQEHEQLDTREKYGSRNSKYQIKQASIDI</sequence>
<feature type="compositionally biased region" description="Basic and acidic residues" evidence="2">
    <location>
        <begin position="513"/>
        <end position="551"/>
    </location>
</feature>
<keyword evidence="1" id="KW-0597">Phosphoprotein</keyword>
<dbReference type="Pfam" id="PF00625">
    <property type="entry name" value="Guanylate_kin"/>
    <property type="match status" value="2"/>
</dbReference>
<dbReference type="Gene3D" id="2.30.30.40">
    <property type="entry name" value="SH3 Domains"/>
    <property type="match status" value="1"/>
</dbReference>
<dbReference type="InterPro" id="IPR027417">
    <property type="entry name" value="P-loop_NTPase"/>
</dbReference>
<feature type="compositionally biased region" description="Low complexity" evidence="2">
    <location>
        <begin position="33"/>
        <end position="43"/>
    </location>
</feature>
<evidence type="ECO:0000256" key="1">
    <source>
        <dbReference type="ARBA" id="ARBA00022553"/>
    </source>
</evidence>
<feature type="region of interest" description="Disordered" evidence="2">
    <location>
        <begin position="410"/>
        <end position="499"/>
    </location>
</feature>
<accession>A0ABQ9FRI1</accession>
<evidence type="ECO:0000256" key="2">
    <source>
        <dbReference type="SAM" id="MobiDB-lite"/>
    </source>
</evidence>
<feature type="compositionally biased region" description="Polar residues" evidence="2">
    <location>
        <begin position="44"/>
        <end position="61"/>
    </location>
</feature>
<dbReference type="SUPFAM" id="SSF50044">
    <property type="entry name" value="SH3-domain"/>
    <property type="match status" value="1"/>
</dbReference>
<feature type="compositionally biased region" description="Basic and acidic residues" evidence="2">
    <location>
        <begin position="448"/>
        <end position="465"/>
    </location>
</feature>
<feature type="compositionally biased region" description="Low complexity" evidence="2">
    <location>
        <begin position="193"/>
        <end position="203"/>
    </location>
</feature>
<keyword evidence="5" id="KW-1185">Reference proteome</keyword>
<organism evidence="4 5">
    <name type="scientific">Tegillarca granosa</name>
    <name type="common">Malaysian cockle</name>
    <name type="synonym">Anadara granosa</name>
    <dbReference type="NCBI Taxonomy" id="220873"/>
    <lineage>
        <taxon>Eukaryota</taxon>
        <taxon>Metazoa</taxon>
        <taxon>Spiralia</taxon>
        <taxon>Lophotrochozoa</taxon>
        <taxon>Mollusca</taxon>
        <taxon>Bivalvia</taxon>
        <taxon>Autobranchia</taxon>
        <taxon>Pteriomorphia</taxon>
        <taxon>Arcoida</taxon>
        <taxon>Arcoidea</taxon>
        <taxon>Arcidae</taxon>
        <taxon>Tegillarca</taxon>
    </lineage>
</organism>
<dbReference type="SUPFAM" id="SSF52540">
    <property type="entry name" value="P-loop containing nucleoside triphosphate hydrolases"/>
    <property type="match status" value="1"/>
</dbReference>
<dbReference type="SMART" id="SM00072">
    <property type="entry name" value="GuKc"/>
    <property type="match status" value="1"/>
</dbReference>
<feature type="compositionally biased region" description="Basic and acidic residues" evidence="2">
    <location>
        <begin position="471"/>
        <end position="499"/>
    </location>
</feature>
<gene>
    <name evidence="4" type="ORF">KUTeg_001461</name>
</gene>
<evidence type="ECO:0000313" key="4">
    <source>
        <dbReference type="EMBL" id="KAJ8319874.1"/>
    </source>
</evidence>
<feature type="region of interest" description="Disordered" evidence="2">
    <location>
        <begin position="1"/>
        <end position="70"/>
    </location>
</feature>
<evidence type="ECO:0000313" key="5">
    <source>
        <dbReference type="Proteomes" id="UP001217089"/>
    </source>
</evidence>
<name>A0ABQ9FRI1_TEGGR</name>
<dbReference type="InterPro" id="IPR036028">
    <property type="entry name" value="SH3-like_dom_sf"/>
</dbReference>
<dbReference type="EMBL" id="JARBDR010000141">
    <property type="protein sequence ID" value="KAJ8319874.1"/>
    <property type="molecule type" value="Genomic_DNA"/>
</dbReference>
<dbReference type="Proteomes" id="UP001217089">
    <property type="component" value="Unassembled WGS sequence"/>
</dbReference>
<feature type="compositionally biased region" description="Polar residues" evidence="2">
    <location>
        <begin position="552"/>
        <end position="566"/>
    </location>
</feature>